<protein>
    <recommendedName>
        <fullName evidence="6">TVP38/TMEM64 family membrane protein</fullName>
    </recommendedName>
</protein>
<feature type="domain" description="VTT" evidence="7">
    <location>
        <begin position="68"/>
        <end position="186"/>
    </location>
</feature>
<dbReference type="Proteomes" id="UP000002191">
    <property type="component" value="Chromosome"/>
</dbReference>
<dbReference type="PANTHER" id="PTHR12677:SF59">
    <property type="entry name" value="GOLGI APPARATUS MEMBRANE PROTEIN TVP38-RELATED"/>
    <property type="match status" value="1"/>
</dbReference>
<keyword evidence="9" id="KW-1185">Reference proteome</keyword>
<keyword evidence="5 6" id="KW-0472">Membrane</keyword>
<dbReference type="PANTHER" id="PTHR12677">
    <property type="entry name" value="GOLGI APPARATUS MEMBRANE PROTEIN TVP38-RELATED"/>
    <property type="match status" value="1"/>
</dbReference>
<evidence type="ECO:0000256" key="1">
    <source>
        <dbReference type="ARBA" id="ARBA00004651"/>
    </source>
</evidence>
<evidence type="ECO:0000259" key="7">
    <source>
        <dbReference type="Pfam" id="PF09335"/>
    </source>
</evidence>
<feature type="transmembrane region" description="Helical" evidence="6">
    <location>
        <begin position="12"/>
        <end position="29"/>
    </location>
</feature>
<dbReference type="eggNOG" id="COG0398">
    <property type="taxonomic scope" value="Bacteria"/>
</dbReference>
<proteinExistence type="inferred from homology"/>
<dbReference type="KEGG" id="das:Daes_1937"/>
<dbReference type="EMBL" id="CP002431">
    <property type="protein sequence ID" value="ADU62946.1"/>
    <property type="molecule type" value="Genomic_DNA"/>
</dbReference>
<organism evidence="8 9">
    <name type="scientific">Pseudodesulfovibrio aespoeensis (strain ATCC 700646 / DSM 10631 / Aspo-2)</name>
    <name type="common">Desulfovibrio aespoeensis</name>
    <dbReference type="NCBI Taxonomy" id="643562"/>
    <lineage>
        <taxon>Bacteria</taxon>
        <taxon>Pseudomonadati</taxon>
        <taxon>Thermodesulfobacteriota</taxon>
        <taxon>Desulfovibrionia</taxon>
        <taxon>Desulfovibrionales</taxon>
        <taxon>Desulfovibrionaceae</taxon>
    </lineage>
</organism>
<dbReference type="InterPro" id="IPR015414">
    <property type="entry name" value="TMEM64"/>
</dbReference>
<evidence type="ECO:0000256" key="5">
    <source>
        <dbReference type="ARBA" id="ARBA00023136"/>
    </source>
</evidence>
<keyword evidence="4 6" id="KW-1133">Transmembrane helix</keyword>
<evidence type="ECO:0000256" key="3">
    <source>
        <dbReference type="ARBA" id="ARBA00022692"/>
    </source>
</evidence>
<comment type="similarity">
    <text evidence="6">Belongs to the TVP38/TMEM64 family.</text>
</comment>
<dbReference type="InterPro" id="IPR032816">
    <property type="entry name" value="VTT_dom"/>
</dbReference>
<evidence type="ECO:0000256" key="4">
    <source>
        <dbReference type="ARBA" id="ARBA00022989"/>
    </source>
</evidence>
<evidence type="ECO:0000256" key="6">
    <source>
        <dbReference type="RuleBase" id="RU366058"/>
    </source>
</evidence>
<comment type="subcellular location">
    <subcellularLocation>
        <location evidence="1 6">Cell membrane</location>
        <topology evidence="1 6">Multi-pass membrane protein</topology>
    </subcellularLocation>
</comment>
<feature type="transmembrane region" description="Helical" evidence="6">
    <location>
        <begin position="192"/>
        <end position="215"/>
    </location>
</feature>
<comment type="caution">
    <text evidence="6">Lacks conserved residue(s) required for the propagation of feature annotation.</text>
</comment>
<dbReference type="STRING" id="643562.Daes_1937"/>
<sequence>MEHGHNGGVWRTILKVGAVLAVLGAVSWAMEHWGGGGMTLLSAFVAAQGSLAGAVFVTINAVAVMLLVPQSLFTVAAGAMFGWKLGGLLASIGMTIGALGAFLAARHGLRRVIVRRYGEHPVFRAMQRLSVSHPLRVLALSRLIPVMPFPATSYLLGIVSVRPLPFVFLTWLCMLPETLLLASGGHLLHSGITGRASVEAAVALLAAGVVLAVVVHRMKRRIVEAEKGD</sequence>
<dbReference type="Pfam" id="PF09335">
    <property type="entry name" value="VTT_dom"/>
    <property type="match status" value="1"/>
</dbReference>
<evidence type="ECO:0000313" key="9">
    <source>
        <dbReference type="Proteomes" id="UP000002191"/>
    </source>
</evidence>
<dbReference type="GO" id="GO:0005886">
    <property type="term" value="C:plasma membrane"/>
    <property type="evidence" value="ECO:0007669"/>
    <property type="project" value="UniProtKB-SubCell"/>
</dbReference>
<dbReference type="OrthoDB" id="9779114at2"/>
<keyword evidence="3 6" id="KW-0812">Transmembrane</keyword>
<evidence type="ECO:0000313" key="8">
    <source>
        <dbReference type="EMBL" id="ADU62946.1"/>
    </source>
</evidence>
<feature type="transmembrane region" description="Helical" evidence="6">
    <location>
        <begin position="41"/>
        <end position="68"/>
    </location>
</feature>
<dbReference type="RefSeq" id="WP_013514860.1">
    <property type="nucleotide sequence ID" value="NC_014844.1"/>
</dbReference>
<dbReference type="HOGENOM" id="CLU_038944_7_1_7"/>
<name>E6VQW6_PSEA9</name>
<keyword evidence="2 6" id="KW-1003">Cell membrane</keyword>
<accession>E6VQW6</accession>
<reference evidence="9" key="1">
    <citation type="submission" date="2010-12" db="EMBL/GenBank/DDBJ databases">
        <title>Complete sequence of Desulfovibrio aespoeensis Aspo-2.</title>
        <authorList>
            <consortium name="US DOE Joint Genome Institute"/>
            <person name="Lucas S."/>
            <person name="Copeland A."/>
            <person name="Lapidus A."/>
            <person name="Cheng J.-F."/>
            <person name="Goodwin L."/>
            <person name="Pitluck S."/>
            <person name="Chertkov O."/>
            <person name="Misra M."/>
            <person name="Detter J.C."/>
            <person name="Han C."/>
            <person name="Tapia R."/>
            <person name="Land M."/>
            <person name="Hauser L."/>
            <person name="Kyrpides N."/>
            <person name="Ivanova N."/>
            <person name="Ovchinnikova G."/>
            <person name="Pedersen K."/>
            <person name="Jagevall S."/>
            <person name="Hazen T."/>
            <person name="Woyke T."/>
        </authorList>
    </citation>
    <scope>NUCLEOTIDE SEQUENCE [LARGE SCALE GENOMIC DNA]</scope>
    <source>
        <strain evidence="9">ATCC 700646 / DSM 10631 / Aspo-2</strain>
    </source>
</reference>
<feature type="transmembrane region" description="Helical" evidence="6">
    <location>
        <begin position="88"/>
        <end position="105"/>
    </location>
</feature>
<reference evidence="8 9" key="2">
    <citation type="journal article" date="2014" name="Genome Announc.">
        <title>Complete Genome Sequence of the Subsurface, Mesophilic Sulfate-Reducing Bacterium Desulfovibrio aespoeensis Aspo-2.</title>
        <authorList>
            <person name="Pedersen K."/>
            <person name="Bengtsson A."/>
            <person name="Edlund J."/>
            <person name="Rabe L."/>
            <person name="Hazen T."/>
            <person name="Chakraborty R."/>
            <person name="Goodwin L."/>
            <person name="Shapiro N."/>
        </authorList>
    </citation>
    <scope>NUCLEOTIDE SEQUENCE [LARGE SCALE GENOMIC DNA]</scope>
    <source>
        <strain evidence="9">ATCC 700646 / DSM 10631 / Aspo-2</strain>
    </source>
</reference>
<gene>
    <name evidence="8" type="ordered locus">Daes_1937</name>
</gene>
<evidence type="ECO:0000256" key="2">
    <source>
        <dbReference type="ARBA" id="ARBA00022475"/>
    </source>
</evidence>
<dbReference type="AlphaFoldDB" id="E6VQW6"/>